<feature type="region of interest" description="Disordered" evidence="2">
    <location>
        <begin position="225"/>
        <end position="246"/>
    </location>
</feature>
<evidence type="ECO:0008006" key="6">
    <source>
        <dbReference type="Google" id="ProtNLM"/>
    </source>
</evidence>
<evidence type="ECO:0000256" key="2">
    <source>
        <dbReference type="SAM" id="MobiDB-lite"/>
    </source>
</evidence>
<dbReference type="InterPro" id="IPR039426">
    <property type="entry name" value="TonB-dep_rcpt-like"/>
</dbReference>
<feature type="signal peptide" evidence="3">
    <location>
        <begin position="1"/>
        <end position="21"/>
    </location>
</feature>
<dbReference type="InterPro" id="IPR037066">
    <property type="entry name" value="Plug_dom_sf"/>
</dbReference>
<accession>A0A9X2LAP2</accession>
<dbReference type="PANTHER" id="PTHR30069:SF29">
    <property type="entry name" value="HEMOGLOBIN AND HEMOGLOBIN-HAPTOGLOBIN-BINDING PROTEIN 1-RELATED"/>
    <property type="match status" value="1"/>
</dbReference>
<gene>
    <name evidence="4" type="ORF">NOG11_12340</name>
</gene>
<feature type="compositionally biased region" description="Basic and acidic residues" evidence="2">
    <location>
        <begin position="233"/>
        <end position="246"/>
    </location>
</feature>
<dbReference type="EMBL" id="JANIBC010000013">
    <property type="protein sequence ID" value="MCQ8186169.1"/>
    <property type="molecule type" value="Genomic_DNA"/>
</dbReference>
<evidence type="ECO:0000256" key="1">
    <source>
        <dbReference type="ARBA" id="ARBA00022729"/>
    </source>
</evidence>
<keyword evidence="1 3" id="KW-0732">Signal</keyword>
<evidence type="ECO:0000256" key="3">
    <source>
        <dbReference type="SAM" id="SignalP"/>
    </source>
</evidence>
<name>A0A9X2LAP2_9PROT</name>
<feature type="chain" id="PRO_5040970357" description="TonB-dependent receptor plug domain-containing protein" evidence="3">
    <location>
        <begin position="22"/>
        <end position="682"/>
    </location>
</feature>
<evidence type="ECO:0000313" key="4">
    <source>
        <dbReference type="EMBL" id="MCQ8186169.1"/>
    </source>
</evidence>
<dbReference type="RefSeq" id="WP_256620064.1">
    <property type="nucleotide sequence ID" value="NZ_JANIBC010000013.1"/>
</dbReference>
<sequence>MTFRTALAASCLGLLLTAAFAQTGAGEEDGRQVYEPSYFERFAPQTAGDMLGQVPGFSIRQTGGGRGLGQGGTNVLINGRRVTSKDTDVLEILAQTPVASVVRIEVGSAADFSVTGLTGQVANVVIDRSSLTGSFYYSATFREEQKPRLTQGGVSLSGAAGDLSYTVALSNEAWRGTEDGFEERLTPNGELIERRFERSGRRNEAITLTMDLDYPLTLGADLSLTGSATTSSRENRERSIGPEDTRIATGGEDEWNADLSAELTTAIGPGSLKLIGYQRLEHSPITSRSRTVVPELDDEVTTFKQVSDEGESIFRSEYAWFTGGGAAWEAAAEIAYNFLENEADLIDGEGELAIVTPILPRRVDELRTQASLTRGFKIGPKLSVQASLAGEWSRLTVDAQELQREQTFLRPRGSITAGYPVGDRMDIRGRLERTVGQLNFFDFVNSFDLQEQREQTGNTNLVPQQAWLGEFEVERRFGDNEKIIVRVVGELIEDLVQRVLIEDEDGLGNPVFFDAVGNIDEARAIRFETEGTLLTDRFRFEGGRFDFNYTRLGTQLEDSTTGLDRGFNRVRDWEYEVNFRHDVPGTPYAWGADIEGRDDFSAVRFNEALRESESTPRYGIFVEHKDLFGLNLRAAARNLSNREIDLTRTRFAGPRDRFPVTVIEDRTRTENILFTLNLSGNF</sequence>
<reference evidence="4" key="1">
    <citation type="submission" date="2022-07" db="EMBL/GenBank/DDBJ databases">
        <title>Parvularcula maris sp. nov., an algicidal bacterium isolated from seawater.</title>
        <authorList>
            <person name="Li F."/>
        </authorList>
    </citation>
    <scope>NUCLEOTIDE SEQUENCE</scope>
    <source>
        <strain evidence="4">BGMRC 0090</strain>
    </source>
</reference>
<keyword evidence="5" id="KW-1185">Reference proteome</keyword>
<comment type="caution">
    <text evidence="4">The sequence shown here is derived from an EMBL/GenBank/DDBJ whole genome shotgun (WGS) entry which is preliminary data.</text>
</comment>
<dbReference type="AlphaFoldDB" id="A0A9X2LAP2"/>
<dbReference type="Gene3D" id="2.170.130.10">
    <property type="entry name" value="TonB-dependent receptor, plug domain"/>
    <property type="match status" value="1"/>
</dbReference>
<dbReference type="SUPFAM" id="SSF56935">
    <property type="entry name" value="Porins"/>
    <property type="match status" value="1"/>
</dbReference>
<proteinExistence type="predicted"/>
<evidence type="ECO:0000313" key="5">
    <source>
        <dbReference type="Proteomes" id="UP001142610"/>
    </source>
</evidence>
<dbReference type="Proteomes" id="UP001142610">
    <property type="component" value="Unassembled WGS sequence"/>
</dbReference>
<dbReference type="PANTHER" id="PTHR30069">
    <property type="entry name" value="TONB-DEPENDENT OUTER MEMBRANE RECEPTOR"/>
    <property type="match status" value="1"/>
</dbReference>
<organism evidence="4 5">
    <name type="scientific">Parvularcula maris</name>
    <dbReference type="NCBI Taxonomy" id="2965077"/>
    <lineage>
        <taxon>Bacteria</taxon>
        <taxon>Pseudomonadati</taxon>
        <taxon>Pseudomonadota</taxon>
        <taxon>Alphaproteobacteria</taxon>
        <taxon>Parvularculales</taxon>
        <taxon>Parvularculaceae</taxon>
        <taxon>Parvularcula</taxon>
    </lineage>
</organism>
<dbReference type="GO" id="GO:0015344">
    <property type="term" value="F:siderophore uptake transmembrane transporter activity"/>
    <property type="evidence" value="ECO:0007669"/>
    <property type="project" value="TreeGrafter"/>
</dbReference>
<protein>
    <recommendedName>
        <fullName evidence="6">TonB-dependent receptor plug domain-containing protein</fullName>
    </recommendedName>
</protein>
<dbReference type="GO" id="GO:0044718">
    <property type="term" value="P:siderophore transmembrane transport"/>
    <property type="evidence" value="ECO:0007669"/>
    <property type="project" value="TreeGrafter"/>
</dbReference>